<name>A0A1I7WQS2_HETBA</name>
<keyword evidence="1" id="KW-1133">Transmembrane helix</keyword>
<sequence>MFYTNSGFIHRSLKHKLNILNSADVSGPLLYVSNCSLSRASRIFLQHTFQSQKNLPNFFSEKFIILKFLRINLFHDFTLSDICSFFNLLLKTISHLSHNYHFLSLLFPIIVLFSVPGFIFSIFLSVDFIQFLNKYQL</sequence>
<keyword evidence="1" id="KW-0812">Transmembrane</keyword>
<reference evidence="3" key="1">
    <citation type="submission" date="2016-11" db="UniProtKB">
        <authorList>
            <consortium name="WormBaseParasite"/>
        </authorList>
    </citation>
    <scope>IDENTIFICATION</scope>
</reference>
<evidence type="ECO:0000256" key="1">
    <source>
        <dbReference type="SAM" id="Phobius"/>
    </source>
</evidence>
<evidence type="ECO:0000313" key="2">
    <source>
        <dbReference type="Proteomes" id="UP000095283"/>
    </source>
</evidence>
<organism evidence="2 3">
    <name type="scientific">Heterorhabditis bacteriophora</name>
    <name type="common">Entomopathogenic nematode worm</name>
    <dbReference type="NCBI Taxonomy" id="37862"/>
    <lineage>
        <taxon>Eukaryota</taxon>
        <taxon>Metazoa</taxon>
        <taxon>Ecdysozoa</taxon>
        <taxon>Nematoda</taxon>
        <taxon>Chromadorea</taxon>
        <taxon>Rhabditida</taxon>
        <taxon>Rhabditina</taxon>
        <taxon>Rhabditomorpha</taxon>
        <taxon>Strongyloidea</taxon>
        <taxon>Heterorhabditidae</taxon>
        <taxon>Heterorhabditis</taxon>
    </lineage>
</organism>
<dbReference type="Proteomes" id="UP000095283">
    <property type="component" value="Unplaced"/>
</dbReference>
<feature type="transmembrane region" description="Helical" evidence="1">
    <location>
        <begin position="102"/>
        <end position="126"/>
    </location>
</feature>
<dbReference type="AlphaFoldDB" id="A0A1I7WQS2"/>
<keyword evidence="1" id="KW-0472">Membrane</keyword>
<dbReference type="WBParaSite" id="Hba_07443">
    <property type="protein sequence ID" value="Hba_07443"/>
    <property type="gene ID" value="Hba_07443"/>
</dbReference>
<evidence type="ECO:0000313" key="3">
    <source>
        <dbReference type="WBParaSite" id="Hba_07443"/>
    </source>
</evidence>
<proteinExistence type="predicted"/>
<protein>
    <submittedName>
        <fullName evidence="3">Uncharacterized protein</fullName>
    </submittedName>
</protein>
<accession>A0A1I7WQS2</accession>
<keyword evidence="2" id="KW-1185">Reference proteome</keyword>